<dbReference type="PANTHER" id="PTHR47234:SF2">
    <property type="entry name" value="TONB-DEPENDENT RECEPTOR"/>
    <property type="match status" value="1"/>
</dbReference>
<comment type="similarity">
    <text evidence="2 10 11">Belongs to the TonB-dependent receptor family.</text>
</comment>
<dbReference type="InterPro" id="IPR012910">
    <property type="entry name" value="Plug_dom"/>
</dbReference>
<keyword evidence="12" id="KW-0732">Signal</keyword>
<dbReference type="EMBL" id="SPVG01000281">
    <property type="protein sequence ID" value="TFW11588.1"/>
    <property type="molecule type" value="Genomic_DNA"/>
</dbReference>
<dbReference type="GO" id="GO:0009279">
    <property type="term" value="C:cell outer membrane"/>
    <property type="evidence" value="ECO:0007669"/>
    <property type="project" value="UniProtKB-SubCell"/>
</dbReference>
<dbReference type="AlphaFoldDB" id="A0A4Y9RWC1"/>
<feature type="domain" description="TonB-dependent receptor-like beta-barrel" evidence="13">
    <location>
        <begin position="378"/>
        <end position="914"/>
    </location>
</feature>
<keyword evidence="6 11" id="KW-0798">TonB box</keyword>
<dbReference type="InterPro" id="IPR039426">
    <property type="entry name" value="TonB-dep_rcpt-like"/>
</dbReference>
<comment type="caution">
    <text evidence="15">The sequence shown here is derived from an EMBL/GenBank/DDBJ whole genome shotgun (WGS) entry which is preliminary data.</text>
</comment>
<evidence type="ECO:0000256" key="7">
    <source>
        <dbReference type="ARBA" id="ARBA00023136"/>
    </source>
</evidence>
<evidence type="ECO:0000256" key="6">
    <source>
        <dbReference type="ARBA" id="ARBA00023077"/>
    </source>
</evidence>
<keyword evidence="3 10" id="KW-0813">Transport</keyword>
<keyword evidence="16" id="KW-1185">Reference proteome</keyword>
<evidence type="ECO:0000259" key="14">
    <source>
        <dbReference type="Pfam" id="PF07715"/>
    </source>
</evidence>
<evidence type="ECO:0000256" key="12">
    <source>
        <dbReference type="SAM" id="SignalP"/>
    </source>
</evidence>
<name>A0A4Y9RWC1_9BURK</name>
<evidence type="ECO:0000256" key="5">
    <source>
        <dbReference type="ARBA" id="ARBA00022692"/>
    </source>
</evidence>
<dbReference type="OrthoDB" id="8530571at2"/>
<sequence length="943" mass="101248">MKHEQFFTKSALSLALGLAFAQSASAQQAAEPAEKIQRVEITGSSIKRTAAEAAGSIQVLGRDDIARTGETTALGILNSSAAIGTDISSANSSSGSFATGSSGAGMRGLGKVATLVLVNGRRIAQYGLSDGAQQNFTNLDAIPAAAIDRIEILKDGASAIYGSDAIAGVINIILMKDYVGAEINGNYKQADGFRDMRNRSVSGKIGWGDIDANGFNTYLTYEAYKSDGFTTDDLRNHVPAWHRLTPGRSTWDNKSTYAPTGNYFLSSTNIVAAPGCPANAVDPVDKQCKLDVLPYTGLTTDAKRYALASNTHFRIGKAIDANFELTYASASNDYIVAPLSTNNGGTTTSTNIWYDVYGGKMVGPFSYPKLPVGHPNNPYATPVEYRARLMDTGDGFNFNRTESDQYRAMLALTGAVAGWDWKSAFGHMESNATKATRAVSAKGYTDAIVNGSYKFGQKNDSALLEKMFPVRTTVGHARITFFDATVSGEVAQLPAGPLAVAVGTDIRREAYEMKSSDNVLSGELVGIFGLQVKDTVDHYAVFTEATIPVVKQVELSAALRADKTSNSEAHVSPKLGLRYNVTDGLLLRATAAGGFRAPNIVESGNGLGRSAVTTSVVDPRRCPIANQLNTLIQNSGATAAEKALANTYRGNDCAGSLPSFAQSNPDLKPETSRSITAGFVIEPVKNWTAALDYFHIERKDEIGTRSTTDILKGEAALPAGQLVRIDNTVTDNEFLALVNKYVPGNTTNFGGVGKLGMLYNPYVNSGRTRASGFDFDASGRFDTGLGQVRMKLEGAYLWKYQAFSVADNAYGPNQAGMYVAGNNTFTSGYQGLSRLNTKLRLYLKSGNFDNGVTLNYRSGYSNNDEASPTYCATQKVAAEYLDTCGKVGSNTTVDYNLAYTGIRNVKLGLYIDNIFQMEAPVQWRDGYQPQFRKVGFSANYKFF</sequence>
<evidence type="ECO:0000256" key="9">
    <source>
        <dbReference type="ARBA" id="ARBA00023237"/>
    </source>
</evidence>
<evidence type="ECO:0000313" key="15">
    <source>
        <dbReference type="EMBL" id="TFW11588.1"/>
    </source>
</evidence>
<protein>
    <submittedName>
        <fullName evidence="15">TonB-dependent receptor</fullName>
    </submittedName>
</protein>
<keyword evidence="8 15" id="KW-0675">Receptor</keyword>
<dbReference type="InterPro" id="IPR000531">
    <property type="entry name" value="Beta-barrel_TonB"/>
</dbReference>
<reference evidence="15 16" key="1">
    <citation type="submission" date="2019-03" db="EMBL/GenBank/DDBJ databases">
        <title>Draft Genome Sequence of Duganella callidus sp. nov., a Novel Duganella Species Isolated from Cultivated Soil.</title>
        <authorList>
            <person name="Raths R."/>
            <person name="Peta V."/>
            <person name="Bucking H."/>
        </authorList>
    </citation>
    <scope>NUCLEOTIDE SEQUENCE [LARGE SCALE GENOMIC DNA]</scope>
    <source>
        <strain evidence="15 16">DN04</strain>
    </source>
</reference>
<keyword evidence="4 10" id="KW-1134">Transmembrane beta strand</keyword>
<evidence type="ECO:0000313" key="16">
    <source>
        <dbReference type="Proteomes" id="UP000297729"/>
    </source>
</evidence>
<comment type="subcellular location">
    <subcellularLocation>
        <location evidence="1 10">Cell outer membrane</location>
        <topology evidence="1 10">Multi-pass membrane protein</topology>
    </subcellularLocation>
</comment>
<dbReference type="Proteomes" id="UP000297729">
    <property type="component" value="Unassembled WGS sequence"/>
</dbReference>
<dbReference type="Gene3D" id="2.170.130.10">
    <property type="entry name" value="TonB-dependent receptor, plug domain"/>
    <property type="match status" value="1"/>
</dbReference>
<evidence type="ECO:0000256" key="3">
    <source>
        <dbReference type="ARBA" id="ARBA00022448"/>
    </source>
</evidence>
<evidence type="ECO:0000256" key="8">
    <source>
        <dbReference type="ARBA" id="ARBA00023170"/>
    </source>
</evidence>
<dbReference type="PANTHER" id="PTHR47234">
    <property type="match status" value="1"/>
</dbReference>
<evidence type="ECO:0000256" key="1">
    <source>
        <dbReference type="ARBA" id="ARBA00004571"/>
    </source>
</evidence>
<evidence type="ECO:0000256" key="10">
    <source>
        <dbReference type="PROSITE-ProRule" id="PRU01360"/>
    </source>
</evidence>
<evidence type="ECO:0000256" key="2">
    <source>
        <dbReference type="ARBA" id="ARBA00009810"/>
    </source>
</evidence>
<gene>
    <name evidence="15" type="ORF">E4L98_29835</name>
</gene>
<dbReference type="Pfam" id="PF07715">
    <property type="entry name" value="Plug"/>
    <property type="match status" value="1"/>
</dbReference>
<feature type="signal peptide" evidence="12">
    <location>
        <begin position="1"/>
        <end position="26"/>
    </location>
</feature>
<organism evidence="15 16">
    <name type="scientific">Duganella callida</name>
    <dbReference type="NCBI Taxonomy" id="2561932"/>
    <lineage>
        <taxon>Bacteria</taxon>
        <taxon>Pseudomonadati</taxon>
        <taxon>Pseudomonadota</taxon>
        <taxon>Betaproteobacteria</taxon>
        <taxon>Burkholderiales</taxon>
        <taxon>Oxalobacteraceae</taxon>
        <taxon>Telluria group</taxon>
        <taxon>Duganella</taxon>
    </lineage>
</organism>
<accession>A0A4Y9RWC1</accession>
<feature type="domain" description="TonB-dependent receptor plug" evidence="14">
    <location>
        <begin position="51"/>
        <end position="169"/>
    </location>
</feature>
<dbReference type="RefSeq" id="WP_135205167.1">
    <property type="nucleotide sequence ID" value="NZ_SPVG01000281.1"/>
</dbReference>
<feature type="chain" id="PRO_5021185494" evidence="12">
    <location>
        <begin position="27"/>
        <end position="943"/>
    </location>
</feature>
<keyword evidence="5 10" id="KW-0812">Transmembrane</keyword>
<evidence type="ECO:0000256" key="4">
    <source>
        <dbReference type="ARBA" id="ARBA00022452"/>
    </source>
</evidence>
<proteinExistence type="inferred from homology"/>
<dbReference type="SUPFAM" id="SSF56935">
    <property type="entry name" value="Porins"/>
    <property type="match status" value="1"/>
</dbReference>
<dbReference type="InterPro" id="IPR037066">
    <property type="entry name" value="Plug_dom_sf"/>
</dbReference>
<evidence type="ECO:0000256" key="11">
    <source>
        <dbReference type="RuleBase" id="RU003357"/>
    </source>
</evidence>
<dbReference type="InterPro" id="IPR036942">
    <property type="entry name" value="Beta-barrel_TonB_sf"/>
</dbReference>
<dbReference type="Gene3D" id="2.40.170.20">
    <property type="entry name" value="TonB-dependent receptor, beta-barrel domain"/>
    <property type="match status" value="1"/>
</dbReference>
<keyword evidence="9 10" id="KW-0998">Cell outer membrane</keyword>
<dbReference type="PROSITE" id="PS52016">
    <property type="entry name" value="TONB_DEPENDENT_REC_3"/>
    <property type="match status" value="1"/>
</dbReference>
<keyword evidence="7 10" id="KW-0472">Membrane</keyword>
<dbReference type="Pfam" id="PF00593">
    <property type="entry name" value="TonB_dep_Rec_b-barrel"/>
    <property type="match status" value="1"/>
</dbReference>
<evidence type="ECO:0000259" key="13">
    <source>
        <dbReference type="Pfam" id="PF00593"/>
    </source>
</evidence>